<dbReference type="AlphaFoldDB" id="A0A0F9EU81"/>
<name>A0A0F9EU81_9ZZZZ</name>
<sequence length="229" mass="26461">MSEQFFSPEYLSQLRDDGEADIARKVCPIYARYSLSVTSGTGTYTLNSQTREIRSITWKGFKVEPLINQEEAILLDQRYQTSQLGRPKFYLIGFDGLYKIRFIPLPDETIAADDTNLFDRTGISARVIISHFRLPDRASTVFSIPDYLARNITKSYVLGKAFAREGKGQNLKATAYYNFKYFTLIELYKNLKSKYLSRLKRSIGEDPREVSRSFNRRLPRLRDGFTINA</sequence>
<protein>
    <submittedName>
        <fullName evidence="1">Uncharacterized protein</fullName>
    </submittedName>
</protein>
<accession>A0A0F9EU81</accession>
<dbReference type="InterPro" id="IPR056209">
    <property type="entry name" value="SU10_adaptor"/>
</dbReference>
<dbReference type="EMBL" id="LAZR01033286">
    <property type="protein sequence ID" value="KKL48540.1"/>
    <property type="molecule type" value="Genomic_DNA"/>
</dbReference>
<dbReference type="Pfam" id="PF24175">
    <property type="entry name" value="SU10_adaptor"/>
    <property type="match status" value="1"/>
</dbReference>
<gene>
    <name evidence="1" type="ORF">LCGC14_2324500</name>
</gene>
<proteinExistence type="predicted"/>
<comment type="caution">
    <text evidence="1">The sequence shown here is derived from an EMBL/GenBank/DDBJ whole genome shotgun (WGS) entry which is preliminary data.</text>
</comment>
<organism evidence="1">
    <name type="scientific">marine sediment metagenome</name>
    <dbReference type="NCBI Taxonomy" id="412755"/>
    <lineage>
        <taxon>unclassified sequences</taxon>
        <taxon>metagenomes</taxon>
        <taxon>ecological metagenomes</taxon>
    </lineage>
</organism>
<reference evidence="1" key="1">
    <citation type="journal article" date="2015" name="Nature">
        <title>Complex archaea that bridge the gap between prokaryotes and eukaryotes.</title>
        <authorList>
            <person name="Spang A."/>
            <person name="Saw J.H."/>
            <person name="Jorgensen S.L."/>
            <person name="Zaremba-Niedzwiedzka K."/>
            <person name="Martijn J."/>
            <person name="Lind A.E."/>
            <person name="van Eijk R."/>
            <person name="Schleper C."/>
            <person name="Guy L."/>
            <person name="Ettema T.J."/>
        </authorList>
    </citation>
    <scope>NUCLEOTIDE SEQUENCE</scope>
</reference>
<evidence type="ECO:0000313" key="1">
    <source>
        <dbReference type="EMBL" id="KKL48540.1"/>
    </source>
</evidence>